<comment type="caution">
    <text evidence="1">The sequence shown here is derived from an EMBL/GenBank/DDBJ whole genome shotgun (WGS) entry which is preliminary data.</text>
</comment>
<gene>
    <name evidence="1" type="ORF">CRD60_01315</name>
</gene>
<dbReference type="RefSeq" id="WP_113859501.1">
    <property type="nucleotide sequence ID" value="NZ_PDCG01000001.1"/>
</dbReference>
<name>A0A366KAY5_9BIFI</name>
<dbReference type="OrthoDB" id="9150619at2"/>
<sequence>MNNKDLLFDKIYNDDCITALKSCLDKRKDQSKAVVSHKFVFVCGSMLNSFANESLKGSYLTSDNRGFIRRYILSKNPTIHVVYSERLFEQNSKVDLLTFEEFLAEISDLIILPIESAGTICELGAFAHSEGLLTKKLLVIVDNEYKDADSFIVQGPVRKVANSKAKVIYAPVNAGTILTSELTAFIDERLAVFKQPRRQDNFHRLNPSNIGTNTLYLNSFIHELIELMQVASPISQGNAFKLYKKIKDIDSRLQFVKSNGEQFHKQITQQMIFKLLKDAGIIRQVEEDLYSSCEPLSNENLFLFQEEERIHKKLENQRLSMLSRIRKHKKEMCL</sequence>
<dbReference type="EMBL" id="PDCG01000001">
    <property type="protein sequence ID" value="RBP98527.1"/>
    <property type="molecule type" value="Genomic_DNA"/>
</dbReference>
<dbReference type="NCBIfam" id="NF038232">
    <property type="entry name" value="STM3845_fam"/>
    <property type="match status" value="1"/>
</dbReference>
<accession>A0A366KAY5</accession>
<organism evidence="1 2">
    <name type="scientific">Bifidobacterium aemilianum</name>
    <dbReference type="NCBI Taxonomy" id="2493120"/>
    <lineage>
        <taxon>Bacteria</taxon>
        <taxon>Bacillati</taxon>
        <taxon>Actinomycetota</taxon>
        <taxon>Actinomycetes</taxon>
        <taxon>Bifidobacteriales</taxon>
        <taxon>Bifidobacteriaceae</taxon>
        <taxon>Bifidobacterium</taxon>
    </lineage>
</organism>
<reference evidence="1 2" key="1">
    <citation type="submission" date="2017-10" db="EMBL/GenBank/DDBJ databases">
        <title>Bifidobacterium xylocopum sp. nov. and Bifidobacterium aemilianum sp. nov., from the carpenter bee (Xylocopa violacea) digestive tract.</title>
        <authorList>
            <person name="Alberoni D."/>
            <person name="Baffoni L."/>
            <person name="Di Gioia D."/>
            <person name="Gaggia F."/>
            <person name="Biavati B."/>
        </authorList>
    </citation>
    <scope>NUCLEOTIDE SEQUENCE [LARGE SCALE GENOMIC DNA]</scope>
    <source>
        <strain evidence="1 2">XV10</strain>
    </source>
</reference>
<proteinExistence type="predicted"/>
<keyword evidence="2" id="KW-1185">Reference proteome</keyword>
<dbReference type="InterPro" id="IPR049725">
    <property type="entry name" value="STM3845-like"/>
</dbReference>
<protein>
    <submittedName>
        <fullName evidence="1">Uncharacterized protein</fullName>
    </submittedName>
</protein>
<evidence type="ECO:0000313" key="1">
    <source>
        <dbReference type="EMBL" id="RBP98527.1"/>
    </source>
</evidence>
<evidence type="ECO:0000313" key="2">
    <source>
        <dbReference type="Proteomes" id="UP000252530"/>
    </source>
</evidence>
<dbReference type="AlphaFoldDB" id="A0A366KAY5"/>
<dbReference type="Proteomes" id="UP000252530">
    <property type="component" value="Unassembled WGS sequence"/>
</dbReference>